<dbReference type="PIRSF" id="PIRSF004848">
    <property type="entry name" value="YBL036c_PLPDEIII"/>
    <property type="match status" value="1"/>
</dbReference>
<keyword evidence="6" id="KW-0413">Isomerase</keyword>
<sequence length="276" mass="28085">MTSTTSSPDRAAELAERLERVRDRIRAAAPSGADPTLIVVTKYFPAADVELLARLGVTDVGENKDQEAAGKAADTASLGLSWHFIGQLQSNKAKSVVRYAQAVHSVDRPSLVTALAKAMAGEQQRRAGAGLEPRKDLECFLQVDLRNPSAANPSAAAGGSAAGAPAGTSAGTPGQGAPGGPARGGVLPAELPALADAAAAAPGLRLAGLMAVAPLDEDPLDAFGRLHNLSLQLREKYPEADAVSAGMSGDLEAALACGATHLRIGSDILGPRPPVR</sequence>
<dbReference type="RefSeq" id="WP_342025222.1">
    <property type="nucleotide sequence ID" value="NZ_CP151657.1"/>
</dbReference>
<keyword evidence="7" id="KW-1185">Reference proteome</keyword>
<feature type="compositionally biased region" description="Gly residues" evidence="4">
    <location>
        <begin position="173"/>
        <end position="183"/>
    </location>
</feature>
<dbReference type="PANTHER" id="PTHR10146">
    <property type="entry name" value="PROLINE SYNTHETASE CO-TRANSCRIBED BACTERIAL HOMOLOG PROTEIN"/>
    <property type="match status" value="1"/>
</dbReference>
<protein>
    <recommendedName>
        <fullName evidence="2">Pyridoxal phosphate homeostasis protein</fullName>
        <shortName evidence="2">PLP homeostasis protein</shortName>
    </recommendedName>
</protein>
<feature type="domain" description="Alanine racemase N-terminal" evidence="5">
    <location>
        <begin position="182"/>
        <end position="273"/>
    </location>
</feature>
<dbReference type="GO" id="GO:0008784">
    <property type="term" value="F:alanine racemase activity"/>
    <property type="evidence" value="ECO:0007669"/>
    <property type="project" value="UniProtKB-EC"/>
</dbReference>
<evidence type="ECO:0000259" key="5">
    <source>
        <dbReference type="Pfam" id="PF01168"/>
    </source>
</evidence>
<evidence type="ECO:0000256" key="1">
    <source>
        <dbReference type="ARBA" id="ARBA00022898"/>
    </source>
</evidence>
<accession>A0ABZ3A1W8</accession>
<reference evidence="6 7" key="1">
    <citation type="submission" date="2024-04" db="EMBL/GenBank/DDBJ databases">
        <title>Arthrobacter sp. from Plains bison fecal sample.</title>
        <authorList>
            <person name="Ruzzini A."/>
        </authorList>
    </citation>
    <scope>NUCLEOTIDE SEQUENCE [LARGE SCALE GENOMIC DNA]</scope>
    <source>
        <strain evidence="6 7">EINP1</strain>
    </source>
</reference>
<name>A0ABZ3A1W8_9MICC</name>
<organism evidence="6 7">
    <name type="scientific">Arthrobacter citreus</name>
    <dbReference type="NCBI Taxonomy" id="1670"/>
    <lineage>
        <taxon>Bacteria</taxon>
        <taxon>Bacillati</taxon>
        <taxon>Actinomycetota</taxon>
        <taxon>Actinomycetes</taxon>
        <taxon>Micrococcales</taxon>
        <taxon>Micrococcaceae</taxon>
        <taxon>Arthrobacter</taxon>
    </lineage>
</organism>
<dbReference type="HAMAP" id="MF_02087">
    <property type="entry name" value="PLP_homeostasis"/>
    <property type="match status" value="1"/>
</dbReference>
<dbReference type="Pfam" id="PF01168">
    <property type="entry name" value="Ala_racemase_N"/>
    <property type="match status" value="1"/>
</dbReference>
<dbReference type="InterPro" id="IPR029066">
    <property type="entry name" value="PLP-binding_barrel"/>
</dbReference>
<feature type="compositionally biased region" description="Low complexity" evidence="4">
    <location>
        <begin position="151"/>
        <end position="172"/>
    </location>
</feature>
<evidence type="ECO:0000256" key="4">
    <source>
        <dbReference type="SAM" id="MobiDB-lite"/>
    </source>
</evidence>
<dbReference type="SUPFAM" id="SSF51419">
    <property type="entry name" value="PLP-binding barrel"/>
    <property type="match status" value="1"/>
</dbReference>
<evidence type="ECO:0000313" key="7">
    <source>
        <dbReference type="Proteomes" id="UP001448858"/>
    </source>
</evidence>
<proteinExistence type="inferred from homology"/>
<evidence type="ECO:0000256" key="3">
    <source>
        <dbReference type="RuleBase" id="RU004514"/>
    </source>
</evidence>
<dbReference type="InterPro" id="IPR001608">
    <property type="entry name" value="Ala_racemase_N"/>
</dbReference>
<evidence type="ECO:0000256" key="2">
    <source>
        <dbReference type="HAMAP-Rule" id="MF_02087"/>
    </source>
</evidence>
<keyword evidence="1 2" id="KW-0663">Pyridoxal phosphate</keyword>
<feature type="modified residue" description="N6-(pyridoxal phosphate)lysine" evidence="2">
    <location>
        <position position="42"/>
    </location>
</feature>
<dbReference type="InterPro" id="IPR011078">
    <property type="entry name" value="PyrdxlP_homeostasis"/>
</dbReference>
<evidence type="ECO:0000313" key="6">
    <source>
        <dbReference type="EMBL" id="WZP17628.1"/>
    </source>
</evidence>
<comment type="similarity">
    <text evidence="2 3">Belongs to the pyridoxal phosphate-binding protein YggS/PROSC family.</text>
</comment>
<dbReference type="PANTHER" id="PTHR10146:SF14">
    <property type="entry name" value="PYRIDOXAL PHOSPHATE HOMEOSTASIS PROTEIN"/>
    <property type="match status" value="1"/>
</dbReference>
<feature type="region of interest" description="Disordered" evidence="4">
    <location>
        <begin position="151"/>
        <end position="184"/>
    </location>
</feature>
<dbReference type="Proteomes" id="UP001448858">
    <property type="component" value="Chromosome"/>
</dbReference>
<dbReference type="Gene3D" id="3.20.20.10">
    <property type="entry name" value="Alanine racemase"/>
    <property type="match status" value="1"/>
</dbReference>
<gene>
    <name evidence="6" type="ORF">AAE021_08765</name>
</gene>
<dbReference type="EMBL" id="CP151657">
    <property type="protein sequence ID" value="WZP17628.1"/>
    <property type="molecule type" value="Genomic_DNA"/>
</dbReference>
<dbReference type="PROSITE" id="PS01211">
    <property type="entry name" value="UPF0001"/>
    <property type="match status" value="1"/>
</dbReference>
<comment type="function">
    <text evidence="2">Pyridoxal 5'-phosphate (PLP)-binding protein, which is involved in PLP homeostasis.</text>
</comment>